<dbReference type="AlphaFoldDB" id="L8ECG2"/>
<proteinExistence type="predicted"/>
<organism evidence="1">
    <name type="scientific">Homo sapiens</name>
    <name type="common">Human</name>
    <dbReference type="NCBI Taxonomy" id="9606"/>
    <lineage>
        <taxon>Eukaryota</taxon>
        <taxon>Metazoa</taxon>
        <taxon>Chordata</taxon>
        <taxon>Craniata</taxon>
        <taxon>Vertebrata</taxon>
        <taxon>Euteleostomi</taxon>
        <taxon>Mammalia</taxon>
        <taxon>Eutheria</taxon>
        <taxon>Euarchontoglires</taxon>
        <taxon>Primates</taxon>
        <taxon>Haplorrhini</taxon>
        <taxon>Catarrhini</taxon>
        <taxon>Hominidae</taxon>
        <taxon>Homo</taxon>
    </lineage>
</organism>
<dbReference type="ChiTaRS" id="GEMIN5">
    <property type="organism name" value="human"/>
</dbReference>
<reference evidence="1" key="1">
    <citation type="journal article" date="2013" name="PLoS ONE">
        <title>Direct detection of alternative open reading frames translation products in human significantly expands the proteome.</title>
        <authorList>
            <person name="Vanderperre B."/>
            <person name="Lucier J.-F."/>
            <person name="Motard J."/>
            <person name="Tremblay G."/>
            <person name="Vanderperre S."/>
            <person name="Wisztorski M."/>
            <person name="Salzet M."/>
            <person name="Boisvert F.-M."/>
            <person name="Roucou X."/>
        </authorList>
    </citation>
    <scope>NUCLEOTIDE SEQUENCE</scope>
</reference>
<dbReference type="OrthoDB" id="7326421at2759"/>
<dbReference type="EMBL" id="HF584015">
    <property type="protein sequence ID" value="CCQ43512.1"/>
    <property type="molecule type" value="Genomic_DNA"/>
</dbReference>
<gene>
    <name evidence="1" type="primary">GEMIN5</name>
</gene>
<protein>
    <submittedName>
        <fullName evidence="1">Alternative protein GEMIN5</fullName>
    </submittedName>
</protein>
<sequence>MPHQTFTLVPRCFCSNPKEYKQGLSLNQPCLPIDNGGSDFRLNCGLLLEGRS</sequence>
<accession>L8ECG2</accession>
<name>L8ECG2_HUMAN</name>
<evidence type="ECO:0000313" key="1">
    <source>
        <dbReference type="EMBL" id="CCQ43512.1"/>
    </source>
</evidence>